<gene>
    <name evidence="6" type="ORF">MCOR_19766</name>
</gene>
<evidence type="ECO:0000256" key="4">
    <source>
        <dbReference type="ARBA" id="ARBA00023172"/>
    </source>
</evidence>
<protein>
    <recommendedName>
        <fullName evidence="5">ZMYM2-like/QRICH1 C-terminal domain-containing protein</fullName>
    </recommendedName>
</protein>
<evidence type="ECO:0000256" key="3">
    <source>
        <dbReference type="ARBA" id="ARBA00022843"/>
    </source>
</evidence>
<dbReference type="PANTHER" id="PTHR21446">
    <property type="entry name" value="DUF3504 DOMAIN-CONTAINING PROTEIN"/>
    <property type="match status" value="1"/>
</dbReference>
<dbReference type="InterPro" id="IPR013762">
    <property type="entry name" value="Integrase-like_cat_sf"/>
</dbReference>
<keyword evidence="1" id="KW-1017">Isopeptide bond</keyword>
<dbReference type="GO" id="GO:0006310">
    <property type="term" value="P:DNA recombination"/>
    <property type="evidence" value="ECO:0007669"/>
    <property type="project" value="UniProtKB-KW"/>
</dbReference>
<organism evidence="6 7">
    <name type="scientific">Mytilus coruscus</name>
    <name type="common">Sea mussel</name>
    <dbReference type="NCBI Taxonomy" id="42192"/>
    <lineage>
        <taxon>Eukaryota</taxon>
        <taxon>Metazoa</taxon>
        <taxon>Spiralia</taxon>
        <taxon>Lophotrochozoa</taxon>
        <taxon>Mollusca</taxon>
        <taxon>Bivalvia</taxon>
        <taxon>Autobranchia</taxon>
        <taxon>Pteriomorphia</taxon>
        <taxon>Mytilida</taxon>
        <taxon>Mytiloidea</taxon>
        <taxon>Mytilidae</taxon>
        <taxon>Mytilinae</taxon>
        <taxon>Mytilus</taxon>
    </lineage>
</organism>
<evidence type="ECO:0000313" key="7">
    <source>
        <dbReference type="Proteomes" id="UP000507470"/>
    </source>
</evidence>
<evidence type="ECO:0000256" key="2">
    <source>
        <dbReference type="ARBA" id="ARBA00022553"/>
    </source>
</evidence>
<dbReference type="Pfam" id="PF12012">
    <property type="entry name" value="DUF3504"/>
    <property type="match status" value="1"/>
</dbReference>
<sequence length="610" mass="70330">MADLNTCTFDNTDPNDDINSQNEVFLLMPLVLPNFNLETSLLEGLEEDETAENQEKPTDCQRQIAQLIKISLLVLSTQMPWKWKIWLQLMFLVVVPLIDPESDVDLMDAVNIIESQKENNDGLQSRFAELDEEEMELILDDVNSKGTKKKKDKIWSQNIQTSKYHHLLPFTVPSITEGDLEKLRFSNMLSLENPRSLQRKVWFDIMLSVANSREWLADRNKDVNFENFSTEMLNTSLREFYTQVRSTNGNFYSKSTFFGIRASISRHLRSPPYNRPESLMADKSLYTSNQMFTAMLRKLEREGLDRTKHHPSIAEGDLEKLRNSNVLSLENPKSLQRKVWFDIMLSFGRRGRENQRKFSDNTFALQKDSRGIEYVEFQMSETTKNHKGDQTDDDFERNPRMYATGNDNCPIKSFQKYMSKRCTSSTHFFQQPRAKVNKDDIAWYTSRPVGEKMLNYMMKQISTEAKLSKIYTNHCVRATTVTVLSHVGVSNREIMKITGHKCESSLDSYNADSSEAQKRKYSGILQGKSPRNQTATPNAVEMSQNPVSALPAPLQAPPCPPSVPYNMNMLQIVCLNNTNINTRMSVPTYSKQFEINHSSVQIFNYHVPQQ</sequence>
<dbReference type="InterPro" id="IPR052787">
    <property type="entry name" value="MAVS"/>
</dbReference>
<keyword evidence="3" id="KW-0832">Ubl conjugation</keyword>
<reference evidence="6 7" key="1">
    <citation type="submission" date="2020-06" db="EMBL/GenBank/DDBJ databases">
        <authorList>
            <person name="Li R."/>
            <person name="Bekaert M."/>
        </authorList>
    </citation>
    <scope>NUCLEOTIDE SEQUENCE [LARGE SCALE GENOMIC DNA]</scope>
    <source>
        <strain evidence="7">wild</strain>
    </source>
</reference>
<dbReference type="SUPFAM" id="SSF56349">
    <property type="entry name" value="DNA breaking-rejoining enzymes"/>
    <property type="match status" value="1"/>
</dbReference>
<dbReference type="OrthoDB" id="10067014at2759"/>
<dbReference type="EMBL" id="CACVKT020003486">
    <property type="protein sequence ID" value="CAC5384088.1"/>
    <property type="molecule type" value="Genomic_DNA"/>
</dbReference>
<dbReference type="Proteomes" id="UP000507470">
    <property type="component" value="Unassembled WGS sequence"/>
</dbReference>
<dbReference type="InterPro" id="IPR021893">
    <property type="entry name" value="ZMYM2-like_C"/>
</dbReference>
<dbReference type="InterPro" id="IPR011010">
    <property type="entry name" value="DNA_brk_join_enz"/>
</dbReference>
<dbReference type="Gene3D" id="1.10.443.10">
    <property type="entry name" value="Intergrase catalytic core"/>
    <property type="match status" value="1"/>
</dbReference>
<dbReference type="AlphaFoldDB" id="A0A6J8BJA9"/>
<keyword evidence="4" id="KW-0233">DNA recombination</keyword>
<keyword evidence="7" id="KW-1185">Reference proteome</keyword>
<evidence type="ECO:0000259" key="5">
    <source>
        <dbReference type="Pfam" id="PF12012"/>
    </source>
</evidence>
<keyword evidence="2" id="KW-0597">Phosphoprotein</keyword>
<dbReference type="PANTHER" id="PTHR21446:SF12">
    <property type="entry name" value="POTASSIUM CHANNEL TETRAMERIZATION DOMAIN CONTAINING 1"/>
    <property type="match status" value="1"/>
</dbReference>
<dbReference type="GO" id="GO:0003677">
    <property type="term" value="F:DNA binding"/>
    <property type="evidence" value="ECO:0007669"/>
    <property type="project" value="InterPro"/>
</dbReference>
<accession>A0A6J8BJA9</accession>
<feature type="domain" description="ZMYM2-like/QRICH1 C-terminal" evidence="5">
    <location>
        <begin position="320"/>
        <end position="462"/>
    </location>
</feature>
<evidence type="ECO:0000256" key="1">
    <source>
        <dbReference type="ARBA" id="ARBA00022499"/>
    </source>
</evidence>
<name>A0A6J8BJA9_MYTCO</name>
<proteinExistence type="predicted"/>
<dbReference type="GO" id="GO:0015074">
    <property type="term" value="P:DNA integration"/>
    <property type="evidence" value="ECO:0007669"/>
    <property type="project" value="InterPro"/>
</dbReference>
<evidence type="ECO:0000313" key="6">
    <source>
        <dbReference type="EMBL" id="CAC5384088.1"/>
    </source>
</evidence>